<dbReference type="EMBL" id="JAAPAO010002860">
    <property type="protein sequence ID" value="KAF4647086.1"/>
    <property type="molecule type" value="Genomic_DNA"/>
</dbReference>
<organism evidence="2 3">
    <name type="scientific">Perkinsus chesapeaki</name>
    <name type="common">Clam parasite</name>
    <name type="synonym">Perkinsus andrewsi</name>
    <dbReference type="NCBI Taxonomy" id="330153"/>
    <lineage>
        <taxon>Eukaryota</taxon>
        <taxon>Sar</taxon>
        <taxon>Alveolata</taxon>
        <taxon>Perkinsozoa</taxon>
        <taxon>Perkinsea</taxon>
        <taxon>Perkinsida</taxon>
        <taxon>Perkinsidae</taxon>
        <taxon>Perkinsus</taxon>
    </lineage>
</organism>
<comment type="caution">
    <text evidence="2">The sequence shown here is derived from an EMBL/GenBank/DDBJ whole genome shotgun (WGS) entry which is preliminary data.</text>
</comment>
<accession>A0A7J6KKM0</accession>
<feature type="compositionally biased region" description="Low complexity" evidence="1">
    <location>
        <begin position="9"/>
        <end position="38"/>
    </location>
</feature>
<dbReference type="Proteomes" id="UP000591131">
    <property type="component" value="Unassembled WGS sequence"/>
</dbReference>
<evidence type="ECO:0000256" key="1">
    <source>
        <dbReference type="SAM" id="MobiDB-lite"/>
    </source>
</evidence>
<name>A0A7J6KKM0_PERCH</name>
<reference evidence="2 3" key="1">
    <citation type="submission" date="2020-04" db="EMBL/GenBank/DDBJ databases">
        <title>Perkinsus chesapeaki whole genome sequence.</title>
        <authorList>
            <person name="Bogema D.R."/>
        </authorList>
    </citation>
    <scope>NUCLEOTIDE SEQUENCE [LARGE SCALE GENOMIC DNA]</scope>
    <source>
        <strain evidence="2">ATCC PRA-425</strain>
    </source>
</reference>
<evidence type="ECO:0000313" key="2">
    <source>
        <dbReference type="EMBL" id="KAF4647086.1"/>
    </source>
</evidence>
<evidence type="ECO:0000313" key="3">
    <source>
        <dbReference type="Proteomes" id="UP000591131"/>
    </source>
</evidence>
<feature type="region of interest" description="Disordered" evidence="1">
    <location>
        <begin position="1"/>
        <end position="72"/>
    </location>
</feature>
<feature type="compositionally biased region" description="Low complexity" evidence="1">
    <location>
        <begin position="48"/>
        <end position="59"/>
    </location>
</feature>
<dbReference type="AlphaFoldDB" id="A0A7J6KKM0"/>
<keyword evidence="3" id="KW-1185">Reference proteome</keyword>
<sequence>ETPSPDVEPGTSTSSSPAGAANVVPSDQASPPATQASSPPSPEPADSPPALTSPPTSTPNLVHEPPVITPFPNTESPLAMSLNVNKELLTLAESLDVSTVGKVLQELLNNGVHTKEALHSVAKDPGIKCAIAEKLNLKSRVTFSIMCNRVESEYSKQESKETGHLNSDDMTKLLMNFQQMNGS</sequence>
<protein>
    <submittedName>
        <fullName evidence="2">Uncharacterized protein</fullName>
    </submittedName>
</protein>
<feature type="non-terminal residue" evidence="2">
    <location>
        <position position="1"/>
    </location>
</feature>
<gene>
    <name evidence="2" type="ORF">FOL47_005105</name>
</gene>
<proteinExistence type="predicted"/>
<feature type="non-terminal residue" evidence="2">
    <location>
        <position position="183"/>
    </location>
</feature>